<organism evidence="2 3">
    <name type="scientific">Flagellimonas algicola</name>
    <dbReference type="NCBI Taxonomy" id="2583815"/>
    <lineage>
        <taxon>Bacteria</taxon>
        <taxon>Pseudomonadati</taxon>
        <taxon>Bacteroidota</taxon>
        <taxon>Flavobacteriia</taxon>
        <taxon>Flavobacteriales</taxon>
        <taxon>Flavobacteriaceae</taxon>
        <taxon>Flagellimonas</taxon>
    </lineage>
</organism>
<feature type="chain" id="PRO_5045070545" description="Outer membrane protein with beta-barrel domain" evidence="1">
    <location>
        <begin position="21"/>
        <end position="217"/>
    </location>
</feature>
<evidence type="ECO:0000313" key="2">
    <source>
        <dbReference type="EMBL" id="TMU54910.1"/>
    </source>
</evidence>
<gene>
    <name evidence="2" type="ORF">FGG15_11985</name>
</gene>
<dbReference type="EMBL" id="VCNI01000002">
    <property type="protein sequence ID" value="TMU54910.1"/>
    <property type="molecule type" value="Genomic_DNA"/>
</dbReference>
<comment type="caution">
    <text evidence="2">The sequence shown here is derived from an EMBL/GenBank/DDBJ whole genome shotgun (WGS) entry which is preliminary data.</text>
</comment>
<keyword evidence="1" id="KW-0732">Signal</keyword>
<evidence type="ECO:0000256" key="1">
    <source>
        <dbReference type="SAM" id="SignalP"/>
    </source>
</evidence>
<sequence length="217" mass="25027">MKHVLAFLLFTSLSISYSQMQPPEAFISFAAFYEDEFEPSAYLNFSVGSELFALKYMAPEVDVTYYFGGRSDEDWAIDPSGDIGFRSFLNRFFDAWFWGVGPKFFIQDNYSRVVFIPKYHFGNQRAIGDYTDTNQIDIRQVTKSKFNFWTFSLGYEFLAVDKIGKLGLYLTYTAFNAGKSLNQLDFSEQDYHKQNFNTKAIGITVRLSTGFGKRKTS</sequence>
<dbReference type="Proteomes" id="UP000751614">
    <property type="component" value="Unassembled WGS sequence"/>
</dbReference>
<feature type="signal peptide" evidence="1">
    <location>
        <begin position="1"/>
        <end position="20"/>
    </location>
</feature>
<reference evidence="2 3" key="1">
    <citation type="submission" date="2019-05" db="EMBL/GenBank/DDBJ databases">
        <title>Flagellimonas sp. AsT0115, sp. nov., isolated from a marine red algae, Asparagopsis taxiformis.</title>
        <authorList>
            <person name="Kim J."/>
            <person name="Jeong S.E."/>
            <person name="Jeon C.O."/>
        </authorList>
    </citation>
    <scope>NUCLEOTIDE SEQUENCE [LARGE SCALE GENOMIC DNA]</scope>
    <source>
        <strain evidence="2 3">AsT0115</strain>
    </source>
</reference>
<keyword evidence="3" id="KW-1185">Reference proteome</keyword>
<dbReference type="RefSeq" id="WP_138836521.1">
    <property type="nucleotide sequence ID" value="NZ_VCNI01000002.1"/>
</dbReference>
<evidence type="ECO:0000313" key="3">
    <source>
        <dbReference type="Proteomes" id="UP000751614"/>
    </source>
</evidence>
<evidence type="ECO:0008006" key="4">
    <source>
        <dbReference type="Google" id="ProtNLM"/>
    </source>
</evidence>
<protein>
    <recommendedName>
        <fullName evidence="4">Outer membrane protein with beta-barrel domain</fullName>
    </recommendedName>
</protein>
<proteinExistence type="predicted"/>
<name>A0ABY2WJ91_9FLAO</name>
<accession>A0ABY2WJ91</accession>